<dbReference type="EMBL" id="CP031093">
    <property type="protein sequence ID" value="QCF26205.1"/>
    <property type="molecule type" value="Genomic_DNA"/>
</dbReference>
<dbReference type="GO" id="GO:0046872">
    <property type="term" value="F:metal ion binding"/>
    <property type="evidence" value="ECO:0007669"/>
    <property type="project" value="UniProtKB-KW"/>
</dbReference>
<keyword evidence="13" id="KW-0289">Folate biosynthesis</keyword>
<evidence type="ECO:0000256" key="7">
    <source>
        <dbReference type="ARBA" id="ARBA00019357"/>
    </source>
</evidence>
<feature type="domain" description="Mur ligase central" evidence="23">
    <location>
        <begin position="52"/>
        <end position="225"/>
    </location>
</feature>
<dbReference type="SUPFAM" id="SSF53623">
    <property type="entry name" value="MurD-like peptide ligases, catalytic domain"/>
    <property type="match status" value="1"/>
</dbReference>
<dbReference type="EC" id="6.3.2.17" evidence="6"/>
<dbReference type="AlphaFoldDB" id="A0A4P7XHG8"/>
<dbReference type="RefSeq" id="WP_136548926.1">
    <property type="nucleotide sequence ID" value="NZ_CP031093.1"/>
</dbReference>
<dbReference type="InterPro" id="IPR036565">
    <property type="entry name" value="Mur-like_cat_sf"/>
</dbReference>
<keyword evidence="25" id="KW-1185">Reference proteome</keyword>
<evidence type="ECO:0000256" key="18">
    <source>
        <dbReference type="ARBA" id="ARBA00047808"/>
    </source>
</evidence>
<evidence type="ECO:0000256" key="12">
    <source>
        <dbReference type="ARBA" id="ARBA00022842"/>
    </source>
</evidence>
<dbReference type="PIRSF" id="PIRSF001563">
    <property type="entry name" value="Folylpolyglu_synth"/>
    <property type="match status" value="1"/>
</dbReference>
<comment type="pathway">
    <text evidence="2">Cofactor biosynthesis; tetrahydrofolate biosynthesis; 7,8-dihydrofolate from 2-amino-4-hydroxy-6-hydroxymethyl-7,8-dihydropteridine diphosphate and 4-aminobenzoate: step 2/2.</text>
</comment>
<keyword evidence="8 21" id="KW-0436">Ligase</keyword>
<evidence type="ECO:0000256" key="3">
    <source>
        <dbReference type="ARBA" id="ARBA00005150"/>
    </source>
</evidence>
<evidence type="ECO:0000256" key="6">
    <source>
        <dbReference type="ARBA" id="ARBA00013025"/>
    </source>
</evidence>
<dbReference type="PANTHER" id="PTHR11136:SF0">
    <property type="entry name" value="DIHYDROFOLATE SYNTHETASE-RELATED"/>
    <property type="match status" value="1"/>
</dbReference>
<evidence type="ECO:0000313" key="24">
    <source>
        <dbReference type="EMBL" id="QCF26205.1"/>
    </source>
</evidence>
<keyword evidence="12" id="KW-0460">Magnesium</keyword>
<evidence type="ECO:0000259" key="22">
    <source>
        <dbReference type="Pfam" id="PF02875"/>
    </source>
</evidence>
<evidence type="ECO:0000256" key="13">
    <source>
        <dbReference type="ARBA" id="ARBA00022909"/>
    </source>
</evidence>
<evidence type="ECO:0000256" key="10">
    <source>
        <dbReference type="ARBA" id="ARBA00022741"/>
    </source>
</evidence>
<evidence type="ECO:0000256" key="5">
    <source>
        <dbReference type="ARBA" id="ARBA00013023"/>
    </source>
</evidence>
<keyword evidence="9" id="KW-0479">Metal-binding</keyword>
<evidence type="ECO:0000256" key="15">
    <source>
        <dbReference type="ARBA" id="ARBA00030592"/>
    </source>
</evidence>
<dbReference type="Gene3D" id="3.40.1190.10">
    <property type="entry name" value="Mur-like, catalytic domain"/>
    <property type="match status" value="1"/>
</dbReference>
<dbReference type="EC" id="6.3.2.12" evidence="5"/>
<evidence type="ECO:0000259" key="23">
    <source>
        <dbReference type="Pfam" id="PF08245"/>
    </source>
</evidence>
<dbReference type="UniPathway" id="UPA00077">
    <property type="reaction ID" value="UER00157"/>
</dbReference>
<dbReference type="GO" id="GO:0008841">
    <property type="term" value="F:dihydrofolate synthase activity"/>
    <property type="evidence" value="ECO:0007669"/>
    <property type="project" value="UniProtKB-EC"/>
</dbReference>
<dbReference type="InterPro" id="IPR013221">
    <property type="entry name" value="Mur_ligase_cen"/>
</dbReference>
<keyword evidence="11 21" id="KW-0067">ATP-binding</keyword>
<evidence type="ECO:0000256" key="20">
    <source>
        <dbReference type="ARBA" id="ARBA00049161"/>
    </source>
</evidence>
<evidence type="ECO:0000256" key="1">
    <source>
        <dbReference type="ARBA" id="ARBA00002714"/>
    </source>
</evidence>
<gene>
    <name evidence="24" type="ORF">soil367_09830</name>
</gene>
<evidence type="ECO:0000256" key="4">
    <source>
        <dbReference type="ARBA" id="ARBA00008276"/>
    </source>
</evidence>
<evidence type="ECO:0000256" key="16">
    <source>
        <dbReference type="ARBA" id="ARBA00032510"/>
    </source>
</evidence>
<dbReference type="InterPro" id="IPR001645">
    <property type="entry name" value="Folylpolyglutamate_synth"/>
</dbReference>
<keyword evidence="10 21" id="KW-0547">Nucleotide-binding</keyword>
<proteinExistence type="inferred from homology"/>
<dbReference type="Proteomes" id="UP000298049">
    <property type="component" value="Chromosome"/>
</dbReference>
<comment type="similarity">
    <text evidence="4 21">Belongs to the folylpolyglutamate synthase family.</text>
</comment>
<comment type="pathway">
    <text evidence="3">Cofactor biosynthesis; tetrahydrofolylpolyglutamate biosynthesis.</text>
</comment>
<evidence type="ECO:0000313" key="25">
    <source>
        <dbReference type="Proteomes" id="UP000298049"/>
    </source>
</evidence>
<dbReference type="GO" id="GO:0005524">
    <property type="term" value="F:ATP binding"/>
    <property type="evidence" value="ECO:0007669"/>
    <property type="project" value="UniProtKB-KW"/>
</dbReference>
<feature type="domain" description="Mur ligase C-terminal" evidence="22">
    <location>
        <begin position="287"/>
        <end position="410"/>
    </location>
</feature>
<dbReference type="GO" id="GO:0046654">
    <property type="term" value="P:tetrahydrofolate biosynthetic process"/>
    <property type="evidence" value="ECO:0007669"/>
    <property type="project" value="UniProtKB-UniPathway"/>
</dbReference>
<evidence type="ECO:0000256" key="9">
    <source>
        <dbReference type="ARBA" id="ARBA00022723"/>
    </source>
</evidence>
<name>A0A4P7XHG8_9ALTE</name>
<comment type="catalytic activity">
    <reaction evidence="17">
        <text>(6S)-5,6,7,8-tetrahydrofolyl-(gamma-L-Glu)(n) + L-glutamate + ATP = (6S)-5,6,7,8-tetrahydrofolyl-(gamma-L-Glu)(n+1) + ADP + phosphate + H(+)</text>
        <dbReference type="Rhea" id="RHEA:10580"/>
        <dbReference type="Rhea" id="RHEA-COMP:14738"/>
        <dbReference type="Rhea" id="RHEA-COMP:14740"/>
        <dbReference type="ChEBI" id="CHEBI:15378"/>
        <dbReference type="ChEBI" id="CHEBI:29985"/>
        <dbReference type="ChEBI" id="CHEBI:30616"/>
        <dbReference type="ChEBI" id="CHEBI:43474"/>
        <dbReference type="ChEBI" id="CHEBI:141005"/>
        <dbReference type="ChEBI" id="CHEBI:456216"/>
        <dbReference type="EC" id="6.3.2.17"/>
    </reaction>
</comment>
<dbReference type="InterPro" id="IPR036615">
    <property type="entry name" value="Mur_ligase_C_dom_sf"/>
</dbReference>
<dbReference type="KEGG" id="hmi:soil367_09830"/>
<dbReference type="OrthoDB" id="9809356at2"/>
<evidence type="ECO:0000256" key="8">
    <source>
        <dbReference type="ARBA" id="ARBA00022598"/>
    </source>
</evidence>
<comment type="catalytic activity">
    <reaction evidence="20">
        <text>7,8-dihydropteroate + L-glutamate + ATP = 7,8-dihydrofolate + ADP + phosphate + H(+)</text>
        <dbReference type="Rhea" id="RHEA:23584"/>
        <dbReference type="ChEBI" id="CHEBI:15378"/>
        <dbReference type="ChEBI" id="CHEBI:17839"/>
        <dbReference type="ChEBI" id="CHEBI:29985"/>
        <dbReference type="ChEBI" id="CHEBI:30616"/>
        <dbReference type="ChEBI" id="CHEBI:43474"/>
        <dbReference type="ChEBI" id="CHEBI:57451"/>
        <dbReference type="ChEBI" id="CHEBI:456216"/>
        <dbReference type="EC" id="6.3.2.12"/>
    </reaction>
</comment>
<evidence type="ECO:0000256" key="11">
    <source>
        <dbReference type="ARBA" id="ARBA00022840"/>
    </source>
</evidence>
<comment type="catalytic activity">
    <reaction evidence="19">
        <text>(6R)-5,10-methylenetetrahydrofolyl-(gamma-L-Glu)(n) + L-glutamate + ATP = (6R)-5,10-methylenetetrahydrofolyl-(gamma-L-Glu)(n+1) + ADP + phosphate + H(+)</text>
        <dbReference type="Rhea" id="RHEA:51912"/>
        <dbReference type="Rhea" id="RHEA-COMP:13257"/>
        <dbReference type="Rhea" id="RHEA-COMP:13258"/>
        <dbReference type="ChEBI" id="CHEBI:15378"/>
        <dbReference type="ChEBI" id="CHEBI:29985"/>
        <dbReference type="ChEBI" id="CHEBI:30616"/>
        <dbReference type="ChEBI" id="CHEBI:43474"/>
        <dbReference type="ChEBI" id="CHEBI:136572"/>
        <dbReference type="ChEBI" id="CHEBI:456216"/>
        <dbReference type="EC" id="6.3.2.17"/>
    </reaction>
</comment>
<protein>
    <recommendedName>
        <fullName evidence="7">Dihydrofolate synthase/folylpolyglutamate synthase</fullName>
        <ecNumber evidence="5">6.3.2.12</ecNumber>
        <ecNumber evidence="6">6.3.2.17</ecNumber>
    </recommendedName>
    <alternativeName>
        <fullName evidence="16">Folylpoly-gamma-glutamate synthetase-dihydrofolate synthetase</fullName>
    </alternativeName>
    <alternativeName>
        <fullName evidence="14">Folylpolyglutamate synthetase</fullName>
    </alternativeName>
    <alternativeName>
        <fullName evidence="15">Tetrahydrofolylpolyglutamate synthase</fullName>
    </alternativeName>
</protein>
<dbReference type="Gene3D" id="3.90.190.20">
    <property type="entry name" value="Mur ligase, C-terminal domain"/>
    <property type="match status" value="1"/>
</dbReference>
<comment type="catalytic activity">
    <reaction evidence="18">
        <text>10-formyltetrahydrofolyl-(gamma-L-Glu)(n) + L-glutamate + ATP = 10-formyltetrahydrofolyl-(gamma-L-Glu)(n+1) + ADP + phosphate + H(+)</text>
        <dbReference type="Rhea" id="RHEA:51904"/>
        <dbReference type="Rhea" id="RHEA-COMP:13088"/>
        <dbReference type="Rhea" id="RHEA-COMP:14300"/>
        <dbReference type="ChEBI" id="CHEBI:15378"/>
        <dbReference type="ChEBI" id="CHEBI:29985"/>
        <dbReference type="ChEBI" id="CHEBI:30616"/>
        <dbReference type="ChEBI" id="CHEBI:43474"/>
        <dbReference type="ChEBI" id="CHEBI:134413"/>
        <dbReference type="ChEBI" id="CHEBI:456216"/>
        <dbReference type="EC" id="6.3.2.17"/>
    </reaction>
</comment>
<evidence type="ECO:0000256" key="21">
    <source>
        <dbReference type="PIRNR" id="PIRNR001563"/>
    </source>
</evidence>
<comment type="function">
    <text evidence="1">Functions in two distinct reactions of the de novo folate biosynthetic pathway. Catalyzes the addition of a glutamate residue to dihydropteroate (7,8-dihydropteroate or H2Pte) to form dihydrofolate (7,8-dihydrofolate monoglutamate or H2Pte-Glu). Also catalyzes successive additions of L-glutamate to tetrahydrofolate or 10-formyltetrahydrofolate or 5,10-methylenetetrahydrofolate, leading to folylpolyglutamate derivatives.</text>
</comment>
<dbReference type="NCBIfam" id="TIGR01499">
    <property type="entry name" value="folC"/>
    <property type="match status" value="1"/>
</dbReference>
<dbReference type="GO" id="GO:0046656">
    <property type="term" value="P:folic acid biosynthetic process"/>
    <property type="evidence" value="ECO:0007669"/>
    <property type="project" value="UniProtKB-KW"/>
</dbReference>
<evidence type="ECO:0000256" key="17">
    <source>
        <dbReference type="ARBA" id="ARBA00047493"/>
    </source>
</evidence>
<dbReference type="SUPFAM" id="SSF53244">
    <property type="entry name" value="MurD-like peptide ligases, peptide-binding domain"/>
    <property type="match status" value="1"/>
</dbReference>
<dbReference type="InterPro" id="IPR004101">
    <property type="entry name" value="Mur_ligase_C"/>
</dbReference>
<sequence length="420" mass="45564">MPQRPESGASLDTWLGYLEQLHVREIELGLDRVMLVYRKLFRGAMSSRVITVAGTNGKGTTVAALDALLRSQGRHTGTYTSPHLHRYNERICIDGEPVSDAGIVAAFEEVEDARGNTSLTYFEFGTLAALVVFRDAAPDDLILEIGLGGRLDAVNIVDPDLAIITTIGVDHVDWLGNDRETIAFEKAGILRPGIPALYGEDDIPKAIIQQARAQRVGLRKLGVEFGWADPGRKQIFYEFEGERRQVLLPVTDIPENSAMNAVQALALLGVDPGQVDLGVLSRLSVPGRFEVIGSEPEIIVDVAHNPHAARWLAERLAVSQTSPGSNTLAVYAGLADKDSLGVIQALKTVVDHWFLAGLIAPRGLSGAELAERVASEIEEHYQVCQTIEEALESALAVARPVDRILLFGSFITVAQARQLV</sequence>
<organism evidence="24 25">
    <name type="scientific">Hydrocarboniclastica marina</name>
    <dbReference type="NCBI Taxonomy" id="2259620"/>
    <lineage>
        <taxon>Bacteria</taxon>
        <taxon>Pseudomonadati</taxon>
        <taxon>Pseudomonadota</taxon>
        <taxon>Gammaproteobacteria</taxon>
        <taxon>Alteromonadales</taxon>
        <taxon>Alteromonadaceae</taxon>
        <taxon>Hydrocarboniclastica</taxon>
    </lineage>
</organism>
<dbReference type="NCBIfam" id="NF008101">
    <property type="entry name" value="PRK10846.1"/>
    <property type="match status" value="1"/>
</dbReference>
<dbReference type="PANTHER" id="PTHR11136">
    <property type="entry name" value="FOLYLPOLYGLUTAMATE SYNTHASE-RELATED"/>
    <property type="match status" value="1"/>
</dbReference>
<accession>A0A4P7XHG8</accession>
<evidence type="ECO:0000256" key="2">
    <source>
        <dbReference type="ARBA" id="ARBA00004799"/>
    </source>
</evidence>
<evidence type="ECO:0000256" key="19">
    <source>
        <dbReference type="ARBA" id="ARBA00049035"/>
    </source>
</evidence>
<dbReference type="GO" id="GO:0005737">
    <property type="term" value="C:cytoplasm"/>
    <property type="evidence" value="ECO:0007669"/>
    <property type="project" value="TreeGrafter"/>
</dbReference>
<dbReference type="GO" id="GO:0004326">
    <property type="term" value="F:tetrahydrofolylpolyglutamate synthase activity"/>
    <property type="evidence" value="ECO:0007669"/>
    <property type="project" value="UniProtKB-EC"/>
</dbReference>
<dbReference type="Pfam" id="PF08245">
    <property type="entry name" value="Mur_ligase_M"/>
    <property type="match status" value="1"/>
</dbReference>
<reference evidence="24 25" key="1">
    <citation type="submission" date="2018-07" db="EMBL/GenBank/DDBJ databases">
        <title>Marsedoiliclastica nanhaica gen. nov. sp. nov., a novel marine hydrocarbonoclastic bacterium isolated from an in-situ enriched hydrocarbon-degrading consortium in deep-sea sediment.</title>
        <authorList>
            <person name="Dong C."/>
            <person name="Ma T."/>
            <person name="Liu R."/>
            <person name="Shao Z."/>
        </authorList>
    </citation>
    <scope>NUCLEOTIDE SEQUENCE [LARGE SCALE GENOMIC DNA]</scope>
    <source>
        <strain evidence="25">soil36-7</strain>
    </source>
</reference>
<dbReference type="Pfam" id="PF02875">
    <property type="entry name" value="Mur_ligase_C"/>
    <property type="match status" value="1"/>
</dbReference>
<evidence type="ECO:0000256" key="14">
    <source>
        <dbReference type="ARBA" id="ARBA00030048"/>
    </source>
</evidence>